<reference evidence="8 9" key="1">
    <citation type="journal article" date="2007" name="Nature">
        <title>Genome of the marsupial Monodelphis domestica reveals innovation in non-coding sequences.</title>
        <authorList>
            <person name="Mikkelsen T.S."/>
            <person name="Wakefield M.J."/>
            <person name="Aken B."/>
            <person name="Amemiya C.T."/>
            <person name="Chang J.L."/>
            <person name="Duke S."/>
            <person name="Garber M."/>
            <person name="Gentles A.J."/>
            <person name="Goodstadt L."/>
            <person name="Heger A."/>
            <person name="Jurka J."/>
            <person name="Kamal M."/>
            <person name="Mauceli E."/>
            <person name="Searle S.M."/>
            <person name="Sharpe T."/>
            <person name="Baker M.L."/>
            <person name="Batzer M.A."/>
            <person name="Benos P.V."/>
            <person name="Belov K."/>
            <person name="Clamp M."/>
            <person name="Cook A."/>
            <person name="Cuff J."/>
            <person name="Das R."/>
            <person name="Davidow L."/>
            <person name="Deakin J.E."/>
            <person name="Fazzari M.J."/>
            <person name="Glass J.L."/>
            <person name="Grabherr M."/>
            <person name="Greally J.M."/>
            <person name="Gu W."/>
            <person name="Hore T.A."/>
            <person name="Huttley G.A."/>
            <person name="Kleber M."/>
            <person name="Jirtle R.L."/>
            <person name="Koina E."/>
            <person name="Lee J.T."/>
            <person name="Mahony S."/>
            <person name="Marra M.A."/>
            <person name="Miller R.D."/>
            <person name="Nicholls R.D."/>
            <person name="Oda M."/>
            <person name="Papenfuss A.T."/>
            <person name="Parra Z.E."/>
            <person name="Pollock D.D."/>
            <person name="Ray D.A."/>
            <person name="Schein J.E."/>
            <person name="Speed T.P."/>
            <person name="Thompson K."/>
            <person name="VandeBerg J.L."/>
            <person name="Wade C.M."/>
            <person name="Walker J.A."/>
            <person name="Waters P.D."/>
            <person name="Webber C."/>
            <person name="Weidman J.R."/>
            <person name="Xie X."/>
            <person name="Zody M.C."/>
            <person name="Baldwin J."/>
            <person name="Abdouelleil A."/>
            <person name="Abdulkadir J."/>
            <person name="Abebe A."/>
            <person name="Abera B."/>
            <person name="Abreu J."/>
            <person name="Acer S.C."/>
            <person name="Aftuck L."/>
            <person name="Alexander A."/>
            <person name="An P."/>
            <person name="Anderson E."/>
            <person name="Anderson S."/>
            <person name="Arachi H."/>
            <person name="Azer M."/>
            <person name="Bachantsang P."/>
            <person name="Barry A."/>
            <person name="Bayul T."/>
            <person name="Berlin A."/>
            <person name="Bessette D."/>
            <person name="Bloom T."/>
            <person name="Bloom T."/>
            <person name="Boguslavskiy L."/>
            <person name="Bonnet C."/>
            <person name="Boukhgalter B."/>
            <person name="Bourzgui I."/>
            <person name="Brown A."/>
            <person name="Cahill P."/>
            <person name="Channer S."/>
            <person name="Cheshatsang Y."/>
            <person name="Chuda L."/>
            <person name="Citroen M."/>
            <person name="Collymore A."/>
            <person name="Cooke P."/>
            <person name="Costello M."/>
            <person name="D'Aco K."/>
            <person name="Daza R."/>
            <person name="De Haan G."/>
            <person name="DeGray S."/>
            <person name="DeMaso C."/>
            <person name="Dhargay N."/>
            <person name="Dooley K."/>
            <person name="Dooley E."/>
            <person name="Doricent M."/>
            <person name="Dorje P."/>
            <person name="Dorjee K."/>
            <person name="Dupes A."/>
            <person name="Elong R."/>
            <person name="Falk J."/>
            <person name="Farina A."/>
            <person name="Faro S."/>
            <person name="Ferguson D."/>
            <person name="Fisher S."/>
            <person name="Foley C.D."/>
            <person name="Franke A."/>
            <person name="Friedrich D."/>
            <person name="Gadbois L."/>
            <person name="Gearin G."/>
            <person name="Gearin C.R."/>
            <person name="Giannoukos G."/>
            <person name="Goode T."/>
            <person name="Graham J."/>
            <person name="Grandbois E."/>
            <person name="Grewal S."/>
            <person name="Gyaltsen K."/>
            <person name="Hafez N."/>
            <person name="Hagos B."/>
            <person name="Hall J."/>
            <person name="Henson C."/>
            <person name="Hollinger A."/>
            <person name="Honan T."/>
            <person name="Huard M.D."/>
            <person name="Hughes L."/>
            <person name="Hurhula B."/>
            <person name="Husby M.E."/>
            <person name="Kamat A."/>
            <person name="Kanga B."/>
            <person name="Kashin S."/>
            <person name="Khazanovich D."/>
            <person name="Kisner P."/>
            <person name="Lance K."/>
            <person name="Lara M."/>
            <person name="Lee W."/>
            <person name="Lennon N."/>
            <person name="Letendre F."/>
            <person name="LeVine R."/>
            <person name="Lipovsky A."/>
            <person name="Liu X."/>
            <person name="Liu J."/>
            <person name="Liu S."/>
            <person name="Lokyitsang T."/>
            <person name="Lokyitsang Y."/>
            <person name="Lubonja R."/>
            <person name="Lui A."/>
            <person name="MacDonald P."/>
            <person name="Magnisalis V."/>
            <person name="Maru K."/>
            <person name="Matthews C."/>
            <person name="McCusker W."/>
            <person name="McDonough S."/>
            <person name="Mehta T."/>
            <person name="Meldrim J."/>
            <person name="Meneus L."/>
            <person name="Mihai O."/>
            <person name="Mihalev A."/>
            <person name="Mihova T."/>
            <person name="Mittelman R."/>
            <person name="Mlenga V."/>
            <person name="Montmayeur A."/>
            <person name="Mulrain L."/>
            <person name="Navidi A."/>
            <person name="Naylor J."/>
            <person name="Negash T."/>
            <person name="Nguyen T."/>
            <person name="Nguyen N."/>
            <person name="Nicol R."/>
            <person name="Norbu C."/>
            <person name="Norbu N."/>
            <person name="Novod N."/>
            <person name="O'Neill B."/>
            <person name="Osman S."/>
            <person name="Markiewicz E."/>
            <person name="Oyono O.L."/>
            <person name="Patti C."/>
            <person name="Phunkhang P."/>
            <person name="Pierre F."/>
            <person name="Priest M."/>
            <person name="Raghuraman S."/>
            <person name="Rege F."/>
            <person name="Reyes R."/>
            <person name="Rise C."/>
            <person name="Rogov P."/>
            <person name="Ross K."/>
            <person name="Ryan E."/>
            <person name="Settipalli S."/>
            <person name="Shea T."/>
            <person name="Sherpa N."/>
            <person name="Shi L."/>
            <person name="Shih D."/>
            <person name="Sparrow T."/>
            <person name="Spaulding J."/>
            <person name="Stalker J."/>
            <person name="Stange-Thomann N."/>
            <person name="Stavropoulos S."/>
            <person name="Stone C."/>
            <person name="Strader C."/>
            <person name="Tesfaye S."/>
            <person name="Thomson T."/>
            <person name="Thoulutsang Y."/>
            <person name="Thoulutsang D."/>
            <person name="Topham K."/>
            <person name="Topping I."/>
            <person name="Tsamla T."/>
            <person name="Vassiliev H."/>
            <person name="Vo A."/>
            <person name="Wangchuk T."/>
            <person name="Wangdi T."/>
            <person name="Weiand M."/>
            <person name="Wilkinson J."/>
            <person name="Wilson A."/>
            <person name="Yadav S."/>
            <person name="Young G."/>
            <person name="Yu Q."/>
            <person name="Zembek L."/>
            <person name="Zhong D."/>
            <person name="Zimmer A."/>
            <person name="Zwirko Z."/>
            <person name="Jaffe D.B."/>
            <person name="Alvarez P."/>
            <person name="Brockman W."/>
            <person name="Butler J."/>
            <person name="Chin C."/>
            <person name="Gnerre S."/>
            <person name="MacCallum I."/>
            <person name="Graves J.A."/>
            <person name="Ponting C.P."/>
            <person name="Breen M."/>
            <person name="Samollow P.B."/>
            <person name="Lander E.S."/>
            <person name="Lindblad-Toh K."/>
        </authorList>
    </citation>
    <scope>NUCLEOTIDE SEQUENCE [LARGE SCALE GENOMIC DNA]</scope>
</reference>
<reference evidence="8" key="3">
    <citation type="submission" date="2025-09" db="UniProtKB">
        <authorList>
            <consortium name="Ensembl"/>
        </authorList>
    </citation>
    <scope>IDENTIFICATION</scope>
</reference>
<dbReference type="FunFam" id="3.30.63.10:FF:000001">
    <property type="entry name" value="Disks large homolog 1 isoform 2"/>
    <property type="match status" value="1"/>
</dbReference>
<dbReference type="GeneTree" id="ENSGT00940000159565"/>
<gene>
    <name evidence="8" type="primary">DLG3</name>
</gene>
<dbReference type="Pfam" id="PF00018">
    <property type="entry name" value="SH3_1"/>
    <property type="match status" value="1"/>
</dbReference>
<evidence type="ECO:0000256" key="2">
    <source>
        <dbReference type="ARBA" id="ARBA00022737"/>
    </source>
</evidence>
<feature type="domain" description="PDZ" evidence="7">
    <location>
        <begin position="141"/>
        <end position="228"/>
    </location>
</feature>
<dbReference type="FunFam" id="2.30.42.10:FF:000002">
    <property type="entry name" value="Disks large homolog 4 isoform 2"/>
    <property type="match status" value="1"/>
</dbReference>
<dbReference type="SMART" id="SM00072">
    <property type="entry name" value="GuKc"/>
    <property type="match status" value="1"/>
</dbReference>
<keyword evidence="9" id="KW-1185">Reference proteome</keyword>
<reference evidence="8" key="2">
    <citation type="submission" date="2025-08" db="UniProtKB">
        <authorList>
            <consortium name="Ensembl"/>
        </authorList>
    </citation>
    <scope>IDENTIFICATION</scope>
</reference>
<dbReference type="InterPro" id="IPR020590">
    <property type="entry name" value="Guanylate_kinase_CS"/>
</dbReference>
<dbReference type="SMART" id="SM00326">
    <property type="entry name" value="SH3"/>
    <property type="match status" value="1"/>
</dbReference>
<dbReference type="Pfam" id="PF10600">
    <property type="entry name" value="PDZ_assoc"/>
    <property type="match status" value="1"/>
</dbReference>
<dbReference type="InterPro" id="IPR008145">
    <property type="entry name" value="GK/Ca_channel_bsu"/>
</dbReference>
<dbReference type="GO" id="GO:0043005">
    <property type="term" value="C:neuron projection"/>
    <property type="evidence" value="ECO:0007669"/>
    <property type="project" value="InterPro"/>
</dbReference>
<dbReference type="SUPFAM" id="SSF50044">
    <property type="entry name" value="SH3-domain"/>
    <property type="match status" value="1"/>
</dbReference>
<dbReference type="GO" id="GO:0007268">
    <property type="term" value="P:chemical synaptic transmission"/>
    <property type="evidence" value="ECO:0007669"/>
    <property type="project" value="InterPro"/>
</dbReference>
<feature type="domain" description="SH3" evidence="5">
    <location>
        <begin position="392"/>
        <end position="462"/>
    </location>
</feature>
<dbReference type="PROSITE" id="PS50052">
    <property type="entry name" value="GUANYLATE_KINASE_2"/>
    <property type="match status" value="1"/>
</dbReference>
<dbReference type="InterPro" id="IPR019583">
    <property type="entry name" value="DLG1-4_PDZ_assoc"/>
</dbReference>
<evidence type="ECO:0000259" key="7">
    <source>
        <dbReference type="PROSITE" id="PS50106"/>
    </source>
</evidence>
<dbReference type="PROSITE" id="PS00856">
    <property type="entry name" value="GUANYLATE_KINASE_1"/>
    <property type="match status" value="1"/>
</dbReference>
<feature type="domain" description="PDZ" evidence="7">
    <location>
        <begin position="51"/>
        <end position="133"/>
    </location>
</feature>
<dbReference type="PROSITE" id="PS50106">
    <property type="entry name" value="PDZ"/>
    <property type="match status" value="3"/>
</dbReference>
<dbReference type="Gene3D" id="2.30.42.10">
    <property type="match status" value="3"/>
</dbReference>
<dbReference type="Pfam" id="PF00625">
    <property type="entry name" value="Guanylate_kin"/>
    <property type="match status" value="1"/>
</dbReference>
<dbReference type="CDD" id="cd06724">
    <property type="entry name" value="PDZ2_Dlg1-2-4-like"/>
    <property type="match status" value="1"/>
</dbReference>
<dbReference type="InterPro" id="IPR036028">
    <property type="entry name" value="SH3-like_dom_sf"/>
</dbReference>
<proteinExistence type="predicted"/>
<dbReference type="PANTHER" id="PTHR23119:SF28">
    <property type="entry name" value="DISKS LARGE HOMOLOG 3"/>
    <property type="match status" value="1"/>
</dbReference>
<dbReference type="Gene3D" id="3.40.50.300">
    <property type="entry name" value="P-loop containing nucleotide triphosphate hydrolases"/>
    <property type="match status" value="1"/>
</dbReference>
<protein>
    <submittedName>
        <fullName evidence="8">Discs large MAGUK scaffold protein 3</fullName>
    </submittedName>
</protein>
<dbReference type="SMART" id="SM00228">
    <property type="entry name" value="PDZ"/>
    <property type="match status" value="3"/>
</dbReference>
<dbReference type="CDD" id="cd06795">
    <property type="entry name" value="PDZ3_Dlg1-2-4-like"/>
    <property type="match status" value="1"/>
</dbReference>
<dbReference type="FunFam" id="2.30.42.10:FF:000001">
    <property type="entry name" value="Disks large homolog 1 isoform 2"/>
    <property type="match status" value="1"/>
</dbReference>
<dbReference type="SUPFAM" id="SSF52540">
    <property type="entry name" value="P-loop containing nucleoside triphosphate hydrolases"/>
    <property type="match status" value="1"/>
</dbReference>
<dbReference type="InterPro" id="IPR027417">
    <property type="entry name" value="P-loop_NTPase"/>
</dbReference>
<feature type="domain" description="Guanylate kinase-like" evidence="6">
    <location>
        <begin position="495"/>
        <end position="670"/>
    </location>
</feature>
<accession>A0A5F8HGL2</accession>
<organism evidence="8 9">
    <name type="scientific">Monodelphis domestica</name>
    <name type="common">Gray short-tailed opossum</name>
    <dbReference type="NCBI Taxonomy" id="13616"/>
    <lineage>
        <taxon>Eukaryota</taxon>
        <taxon>Metazoa</taxon>
        <taxon>Chordata</taxon>
        <taxon>Craniata</taxon>
        <taxon>Vertebrata</taxon>
        <taxon>Euteleostomi</taxon>
        <taxon>Mammalia</taxon>
        <taxon>Metatheria</taxon>
        <taxon>Didelphimorphia</taxon>
        <taxon>Didelphidae</taxon>
        <taxon>Monodelphis</taxon>
    </lineage>
</organism>
<dbReference type="InterPro" id="IPR001452">
    <property type="entry name" value="SH3_domain"/>
</dbReference>
<dbReference type="Gene3D" id="2.30.30.40">
    <property type="entry name" value="SH3 Domains"/>
    <property type="match status" value="1"/>
</dbReference>
<dbReference type="Proteomes" id="UP000002280">
    <property type="component" value="Chromosome X"/>
</dbReference>
<sequence length="685" mass="75359">MHMHAHTHTHTQAFLTTGGPGPRKEGRESSGSFFFHFLLEPTWVLSPQPLQGNSGLGFSIAGGIDNPHIPEDPGIFITKIIPGGAAAMDGRLGVNDCVLRVNEVDVSEVVHSRAVEALKEAGPVVRLVVRRRQAPPETVVEVNLLKGPKGLGFSIAGGIGNQHIPGDNSIYITKIIEGGAAQKDGRLQIGDRLLAVNNTNLQDVRHEEAVASLKNTSDMVYLKVAKPGSVHLNDMYAPPDYASSTYPHVLGHSCSSLSLGPTTAAKDPWHWGGEPRKIVLHKGSTGLGFNIVGGEDGEGIFVSFILAGGPADLSGELRRGDRILSVNGVNLRNATHEQAAAALKRAGQSVTIVAQYRPEEYSRFESKIHDLREQMMNSSMSSGSGSLRTSEKRSLYVRALFDYDRTRDSCLPSQGLSFSYGDILHVINASDDEWWQARLVTPHGESEQIGVIPIDLPLVYGLLTLAWGQARSEWGGAPVTKHSPCICAFSLVHYARPVIILGPMKDRVNDDLISEFPHKFGSCVPHTTRPRRENEVDGQDYHFVVSREQMEKDIQENKFIEAGQFNDNLYGTSIQSVRAVAERGKHCILDVSGNAIKRLQQAQLYPVAVFIKPKSVEALVEMNRRQTYEQANKIYDKAMKLEQEFGEYFTAIVQGDSLEEIYNKIKQIIEDQSGHYIWVPSPEKL</sequence>
<dbReference type="PROSITE" id="PS50002">
    <property type="entry name" value="SH3"/>
    <property type="match status" value="1"/>
</dbReference>
<dbReference type="GO" id="GO:0019900">
    <property type="term" value="F:kinase binding"/>
    <property type="evidence" value="ECO:0007669"/>
    <property type="project" value="InterPro"/>
</dbReference>
<dbReference type="FunFam" id="2.30.42.10:FF:000091">
    <property type="entry name" value="disks large homolog 1 isoform X8"/>
    <property type="match status" value="1"/>
</dbReference>
<evidence type="ECO:0000313" key="9">
    <source>
        <dbReference type="Proteomes" id="UP000002280"/>
    </source>
</evidence>
<dbReference type="InterPro" id="IPR036034">
    <property type="entry name" value="PDZ_sf"/>
</dbReference>
<dbReference type="Gene3D" id="3.30.63.10">
    <property type="entry name" value="Guanylate Kinase phosphate binding domain"/>
    <property type="match status" value="1"/>
</dbReference>
<dbReference type="InterPro" id="IPR050614">
    <property type="entry name" value="Synaptic_Scaffolding_LAP-MAGUK"/>
</dbReference>
<dbReference type="Bgee" id="ENSMODG00000004962">
    <property type="expression patterns" value="Expressed in cerebellum and 17 other cell types or tissues"/>
</dbReference>
<dbReference type="Ensembl" id="ENSMODT00000056435.1">
    <property type="protein sequence ID" value="ENSMODP00000058969.1"/>
    <property type="gene ID" value="ENSMODG00000004962.4"/>
</dbReference>
<evidence type="ECO:0000256" key="4">
    <source>
        <dbReference type="SAM" id="MobiDB-lite"/>
    </source>
</evidence>
<dbReference type="Pfam" id="PF00595">
    <property type="entry name" value="PDZ"/>
    <property type="match status" value="3"/>
</dbReference>
<keyword evidence="2" id="KW-0677">Repeat</keyword>
<dbReference type="InterPro" id="IPR016313">
    <property type="entry name" value="DLG1-like"/>
</dbReference>
<evidence type="ECO:0000256" key="1">
    <source>
        <dbReference type="ARBA" id="ARBA00022443"/>
    </source>
</evidence>
<dbReference type="AlphaFoldDB" id="A0A5F8HGL2"/>
<feature type="domain" description="PDZ" evidence="7">
    <location>
        <begin position="277"/>
        <end position="358"/>
    </location>
</feature>
<dbReference type="GO" id="GO:0031594">
    <property type="term" value="C:neuromuscular junction"/>
    <property type="evidence" value="ECO:0007669"/>
    <property type="project" value="InterPro"/>
</dbReference>
<evidence type="ECO:0000259" key="5">
    <source>
        <dbReference type="PROSITE" id="PS50002"/>
    </source>
</evidence>
<dbReference type="InterPro" id="IPR008144">
    <property type="entry name" value="Guanylate_kin-like_dom"/>
</dbReference>
<name>A0A5F8HGL2_MONDO</name>
<dbReference type="CDD" id="cd00071">
    <property type="entry name" value="GMPK"/>
    <property type="match status" value="1"/>
</dbReference>
<dbReference type="PANTHER" id="PTHR23119">
    <property type="entry name" value="DISCS LARGE"/>
    <property type="match status" value="1"/>
</dbReference>
<dbReference type="InterPro" id="IPR001478">
    <property type="entry name" value="PDZ"/>
</dbReference>
<keyword evidence="1 3" id="KW-0728">SH3 domain</keyword>
<dbReference type="FunFam" id="3.40.50.300:FF:001402">
    <property type="entry name" value="Discs, large homolog 3 (Drosophila)"/>
    <property type="match status" value="1"/>
</dbReference>
<evidence type="ECO:0000259" key="6">
    <source>
        <dbReference type="PROSITE" id="PS50052"/>
    </source>
</evidence>
<evidence type="ECO:0000313" key="8">
    <source>
        <dbReference type="Ensembl" id="ENSMODP00000058969.1"/>
    </source>
</evidence>
<dbReference type="PIRSF" id="PIRSF001741">
    <property type="entry name" value="MAGUK_DLGH"/>
    <property type="match status" value="1"/>
</dbReference>
<feature type="region of interest" description="Disordered" evidence="4">
    <location>
        <begin position="1"/>
        <end position="28"/>
    </location>
</feature>
<dbReference type="SUPFAM" id="SSF50156">
    <property type="entry name" value="PDZ domain-like"/>
    <property type="match status" value="3"/>
</dbReference>
<evidence type="ECO:0000256" key="3">
    <source>
        <dbReference type="PROSITE-ProRule" id="PRU00192"/>
    </source>
</evidence>